<evidence type="ECO:0000313" key="2">
    <source>
        <dbReference type="Proteomes" id="UP001529510"/>
    </source>
</evidence>
<protein>
    <submittedName>
        <fullName evidence="1">Uncharacterized protein</fullName>
    </submittedName>
</protein>
<proteinExistence type="predicted"/>
<feature type="non-terminal residue" evidence="1">
    <location>
        <position position="116"/>
    </location>
</feature>
<gene>
    <name evidence="1" type="ORF">M9458_001797</name>
</gene>
<sequence>PATMPATREKGVDCERGEKCSAHCTMAEELLDSEGKVMETYADLPHSSHLRLSSVVVIEAIYELIAHKCPPIPTHPLSPPPVSESWTLPWPVNPAAPPWLLAPSSLPWPISPLAPS</sequence>
<evidence type="ECO:0000313" key="1">
    <source>
        <dbReference type="EMBL" id="KAL0203779.1"/>
    </source>
</evidence>
<dbReference type="EMBL" id="JAMKFB020000001">
    <property type="protein sequence ID" value="KAL0203779.1"/>
    <property type="molecule type" value="Genomic_DNA"/>
</dbReference>
<dbReference type="AlphaFoldDB" id="A0ABD0RZ08"/>
<keyword evidence="2" id="KW-1185">Reference proteome</keyword>
<feature type="non-terminal residue" evidence="1">
    <location>
        <position position="1"/>
    </location>
</feature>
<accession>A0ABD0RZ08</accession>
<organism evidence="1 2">
    <name type="scientific">Cirrhinus mrigala</name>
    <name type="common">Mrigala</name>
    <dbReference type="NCBI Taxonomy" id="683832"/>
    <lineage>
        <taxon>Eukaryota</taxon>
        <taxon>Metazoa</taxon>
        <taxon>Chordata</taxon>
        <taxon>Craniata</taxon>
        <taxon>Vertebrata</taxon>
        <taxon>Euteleostomi</taxon>
        <taxon>Actinopterygii</taxon>
        <taxon>Neopterygii</taxon>
        <taxon>Teleostei</taxon>
        <taxon>Ostariophysi</taxon>
        <taxon>Cypriniformes</taxon>
        <taxon>Cyprinidae</taxon>
        <taxon>Labeoninae</taxon>
        <taxon>Labeonini</taxon>
        <taxon>Cirrhinus</taxon>
    </lineage>
</organism>
<dbReference type="Proteomes" id="UP001529510">
    <property type="component" value="Unassembled WGS sequence"/>
</dbReference>
<reference evidence="1 2" key="1">
    <citation type="submission" date="2024-05" db="EMBL/GenBank/DDBJ databases">
        <title>Genome sequencing and assembly of Indian major carp, Cirrhinus mrigala (Hamilton, 1822).</title>
        <authorList>
            <person name="Mohindra V."/>
            <person name="Chowdhury L.M."/>
            <person name="Lal K."/>
            <person name="Jena J.K."/>
        </authorList>
    </citation>
    <scope>NUCLEOTIDE SEQUENCE [LARGE SCALE GENOMIC DNA]</scope>
    <source>
        <strain evidence="1">CM1030</strain>
        <tissue evidence="1">Blood</tissue>
    </source>
</reference>
<comment type="caution">
    <text evidence="1">The sequence shown here is derived from an EMBL/GenBank/DDBJ whole genome shotgun (WGS) entry which is preliminary data.</text>
</comment>
<name>A0ABD0RZ08_CIRMR</name>